<dbReference type="InterPro" id="IPR006626">
    <property type="entry name" value="PbH1"/>
</dbReference>
<keyword evidence="3" id="KW-1185">Reference proteome</keyword>
<feature type="compositionally biased region" description="Acidic residues" evidence="1">
    <location>
        <begin position="347"/>
        <end position="359"/>
    </location>
</feature>
<gene>
    <name evidence="2" type="ORF">AMS69_02005</name>
</gene>
<dbReference type="SUPFAM" id="SSF51126">
    <property type="entry name" value="Pectin lyase-like"/>
    <property type="match status" value="1"/>
</dbReference>
<proteinExistence type="predicted"/>
<dbReference type="RefSeq" id="WP_053966426.1">
    <property type="nucleotide sequence ID" value="NZ_LIUF01000001.1"/>
</dbReference>
<dbReference type="InterPro" id="IPR011050">
    <property type="entry name" value="Pectin_lyase_fold/virulence"/>
</dbReference>
<accession>A0A0N0U9U4</accession>
<evidence type="ECO:0000313" key="2">
    <source>
        <dbReference type="EMBL" id="KOX94653.1"/>
    </source>
</evidence>
<dbReference type="AlphaFoldDB" id="A0A0N0U9U4"/>
<name>A0A0N0U9U4_9EURY</name>
<dbReference type="SMART" id="SM00710">
    <property type="entry name" value="PbH1"/>
    <property type="match status" value="7"/>
</dbReference>
<dbReference type="PROSITE" id="PS51318">
    <property type="entry name" value="TAT"/>
    <property type="match status" value="1"/>
</dbReference>
<dbReference type="EMBL" id="LIUF01000001">
    <property type="protein sequence ID" value="KOX94653.1"/>
    <property type="molecule type" value="Genomic_DNA"/>
</dbReference>
<protein>
    <recommendedName>
        <fullName evidence="4">Right handed beta helix domain-containing protein</fullName>
    </recommendedName>
</protein>
<reference evidence="2 3" key="1">
    <citation type="submission" date="2015-08" db="EMBL/GenBank/DDBJ databases">
        <title>Genomes of Isolates from Cabo Rojo, PR.</title>
        <authorList>
            <person name="Sanchez-Nieves R.L."/>
            <person name="Montalvo-Rodriguez R."/>
        </authorList>
    </citation>
    <scope>NUCLEOTIDE SEQUENCE [LARGE SCALE GENOMIC DNA]</scope>
    <source>
        <strain evidence="2 3">SL3</strain>
    </source>
</reference>
<sequence length="385" mass="39959">MTREQTTFSRRAVLRHGTVAAGVLGFTVGTASAATTVSGGGDALQTAIDDASDGETLTVGDSATYDPIVVDVEVTIETSASPTIEGDGGTDAAVSVNADGVKLDGFTVTNPGGLLGVKVGRGYDDTTLSNNTIEDIGPTGRLGVTGVVVGQGDHSGIEIVNNTIQNLDQETTDDSGFPTVNGVLFDADNSDPGTVSDTTVNNNTIRDIESDIAPLGIVVQHETDGVDINNNEIRDLEAADDTDSDPSDSVDFDFTFAQGINIASPSTNETTIAHNVIEDITSAETILPEAVKIDGDGGGLTFRSNQLLVAVGLNNRNGTDSGNRDPSSDPQVDAKNNYWGSRKGPEEADFNLDADDDERSDVVGNVDFEPFLRNPPGGKGRGPNN</sequence>
<comment type="caution">
    <text evidence="2">The sequence shown here is derived from an EMBL/GenBank/DDBJ whole genome shotgun (WGS) entry which is preliminary data.</text>
</comment>
<evidence type="ECO:0000313" key="3">
    <source>
        <dbReference type="Proteomes" id="UP000037729"/>
    </source>
</evidence>
<dbReference type="OrthoDB" id="220910at2157"/>
<dbReference type="Proteomes" id="UP000037729">
    <property type="component" value="Unassembled WGS sequence"/>
</dbReference>
<evidence type="ECO:0008006" key="4">
    <source>
        <dbReference type="Google" id="ProtNLM"/>
    </source>
</evidence>
<dbReference type="Gene3D" id="2.160.20.10">
    <property type="entry name" value="Single-stranded right-handed beta-helix, Pectin lyase-like"/>
    <property type="match status" value="1"/>
</dbReference>
<dbReference type="PATRIC" id="fig|1705562.3.peg.1344"/>
<dbReference type="STRING" id="1705562.AMS69_02005"/>
<dbReference type="InterPro" id="IPR006311">
    <property type="entry name" value="TAT_signal"/>
</dbReference>
<feature type="region of interest" description="Disordered" evidence="1">
    <location>
        <begin position="315"/>
        <end position="385"/>
    </location>
</feature>
<dbReference type="InterPro" id="IPR012334">
    <property type="entry name" value="Pectin_lyas_fold"/>
</dbReference>
<organism evidence="2 3">
    <name type="scientific">Haloarcula rubripromontorii</name>
    <dbReference type="NCBI Taxonomy" id="1705562"/>
    <lineage>
        <taxon>Archaea</taxon>
        <taxon>Methanobacteriati</taxon>
        <taxon>Methanobacteriota</taxon>
        <taxon>Stenosarchaea group</taxon>
        <taxon>Halobacteria</taxon>
        <taxon>Halobacteriales</taxon>
        <taxon>Haloarculaceae</taxon>
        <taxon>Haloarcula</taxon>
    </lineage>
</organism>
<evidence type="ECO:0000256" key="1">
    <source>
        <dbReference type="SAM" id="MobiDB-lite"/>
    </source>
</evidence>